<keyword evidence="3 11" id="KW-0347">Helicase</keyword>
<keyword evidence="4" id="KW-0067">ATP-binding</keyword>
<dbReference type="Pfam" id="PF00271">
    <property type="entry name" value="Helicase_C"/>
    <property type="match status" value="1"/>
</dbReference>
<feature type="compositionally biased region" description="Basic and acidic residues" evidence="7">
    <location>
        <begin position="408"/>
        <end position="430"/>
    </location>
</feature>
<reference evidence="12" key="1">
    <citation type="journal article" date="2019" name="Int. J. Syst. Evol. Microbiol.">
        <title>The Global Catalogue of Microorganisms (GCM) 10K type strain sequencing project: providing services to taxonomists for standard genome sequencing and annotation.</title>
        <authorList>
            <consortium name="The Broad Institute Genomics Platform"/>
            <consortium name="The Broad Institute Genome Sequencing Center for Infectious Disease"/>
            <person name="Wu L."/>
            <person name="Ma J."/>
        </authorList>
    </citation>
    <scope>NUCLEOTIDE SEQUENCE [LARGE SCALE GENOMIC DNA]</scope>
    <source>
        <strain evidence="12">CECT 8979</strain>
    </source>
</reference>
<evidence type="ECO:0000259" key="8">
    <source>
        <dbReference type="PROSITE" id="PS51192"/>
    </source>
</evidence>
<dbReference type="InterPro" id="IPR044742">
    <property type="entry name" value="DEAD/DEAH_RhlB"/>
</dbReference>
<dbReference type="GO" id="GO:0016787">
    <property type="term" value="F:hydrolase activity"/>
    <property type="evidence" value="ECO:0007669"/>
    <property type="project" value="UniProtKB-KW"/>
</dbReference>
<gene>
    <name evidence="11" type="ORF">ACFOSX_09535</name>
</gene>
<evidence type="ECO:0000256" key="6">
    <source>
        <dbReference type="PROSITE-ProRule" id="PRU00552"/>
    </source>
</evidence>
<dbReference type="PROSITE" id="PS51195">
    <property type="entry name" value="Q_MOTIF"/>
    <property type="match status" value="1"/>
</dbReference>
<dbReference type="InterPro" id="IPR001650">
    <property type="entry name" value="Helicase_C-like"/>
</dbReference>
<comment type="caution">
    <text evidence="11">The sequence shown here is derived from an EMBL/GenBank/DDBJ whole genome shotgun (WGS) entry which is preliminary data.</text>
</comment>
<evidence type="ECO:0000256" key="4">
    <source>
        <dbReference type="ARBA" id="ARBA00022840"/>
    </source>
</evidence>
<evidence type="ECO:0000256" key="2">
    <source>
        <dbReference type="ARBA" id="ARBA00022801"/>
    </source>
</evidence>
<dbReference type="InterPro" id="IPR011545">
    <property type="entry name" value="DEAD/DEAH_box_helicase_dom"/>
</dbReference>
<dbReference type="Gene3D" id="3.40.50.300">
    <property type="entry name" value="P-loop containing nucleotide triphosphate hydrolases"/>
    <property type="match status" value="2"/>
</dbReference>
<sequence length="452" mass="51756">MTFHDLNLNTPLYNAIDDLGFVAPTPIQAEAFNVVASGRDVVGIAQTGTGKTFAYMLPILKNLKYSQQENPRVLILVPTRELVVQVVSEIEKLSKYINNRVLGVYGGTNINTQKQAVAQGQDIIVATPGRLYDLAVSRVLQLKSLQKLVIDEVDIMLDLGFRHQLLNIFDILPERRQNIMFSATMTKDVDELITDFFRNPEKISIAVSGTPLENISQLSYNIPNYYSKLNLLTHLLKDKETFHKVLIFVAYKKMADRLFYALEERFNDESCVIHSNKTQNYRLRSIEDFRAGEKRLLIATDVMARGLDIENVSHVINFDTPDYPENYMHRIGRTGRAEQKGNAILFSTEAEQEAKEGLERLMNMSIEVADIPEDVEISKELLPEEQPKIKEHYNPLKHGDEDAPGPAFHEKKDKNKKENLGGSYRREIAKKYKKPKTRGDKNYNRRNKNKKR</sequence>
<comment type="similarity">
    <text evidence="5">Belongs to the DEAD box helicase family.</text>
</comment>
<dbReference type="PANTHER" id="PTHR47959:SF1">
    <property type="entry name" value="ATP-DEPENDENT RNA HELICASE DBPA"/>
    <property type="match status" value="1"/>
</dbReference>
<dbReference type="PROSITE" id="PS51192">
    <property type="entry name" value="HELICASE_ATP_BIND_1"/>
    <property type="match status" value="1"/>
</dbReference>
<proteinExistence type="inferred from homology"/>
<dbReference type="EC" id="3.6.4.-" evidence="11"/>
<dbReference type="Pfam" id="PF00270">
    <property type="entry name" value="DEAD"/>
    <property type="match status" value="1"/>
</dbReference>
<accession>A0ABV8AHC0</accession>
<evidence type="ECO:0000259" key="9">
    <source>
        <dbReference type="PROSITE" id="PS51194"/>
    </source>
</evidence>
<feature type="domain" description="Helicase C-terminal" evidence="9">
    <location>
        <begin position="230"/>
        <end position="379"/>
    </location>
</feature>
<dbReference type="Proteomes" id="UP001595812">
    <property type="component" value="Unassembled WGS sequence"/>
</dbReference>
<feature type="region of interest" description="Disordered" evidence="7">
    <location>
        <begin position="383"/>
        <end position="452"/>
    </location>
</feature>
<feature type="domain" description="DEAD-box RNA helicase Q" evidence="10">
    <location>
        <begin position="1"/>
        <end position="29"/>
    </location>
</feature>
<dbReference type="GO" id="GO:0004386">
    <property type="term" value="F:helicase activity"/>
    <property type="evidence" value="ECO:0007669"/>
    <property type="project" value="UniProtKB-KW"/>
</dbReference>
<evidence type="ECO:0000256" key="1">
    <source>
        <dbReference type="ARBA" id="ARBA00022741"/>
    </source>
</evidence>
<name>A0ABV8AHC0_9FLAO</name>
<keyword evidence="1" id="KW-0547">Nucleotide-binding</keyword>
<dbReference type="EMBL" id="JBHSAT010000004">
    <property type="protein sequence ID" value="MFC3877472.1"/>
    <property type="molecule type" value="Genomic_DNA"/>
</dbReference>
<keyword evidence="2 11" id="KW-0378">Hydrolase</keyword>
<evidence type="ECO:0000313" key="12">
    <source>
        <dbReference type="Proteomes" id="UP001595812"/>
    </source>
</evidence>
<protein>
    <submittedName>
        <fullName evidence="11">DEAD/DEAH box helicase</fullName>
        <ecNumber evidence="11">3.6.4.-</ecNumber>
    </submittedName>
</protein>
<dbReference type="PANTHER" id="PTHR47959">
    <property type="entry name" value="ATP-DEPENDENT RNA HELICASE RHLE-RELATED"/>
    <property type="match status" value="1"/>
</dbReference>
<evidence type="ECO:0000313" key="11">
    <source>
        <dbReference type="EMBL" id="MFC3877472.1"/>
    </source>
</evidence>
<evidence type="ECO:0000256" key="7">
    <source>
        <dbReference type="SAM" id="MobiDB-lite"/>
    </source>
</evidence>
<dbReference type="SMART" id="SM00487">
    <property type="entry name" value="DEXDc"/>
    <property type="match status" value="1"/>
</dbReference>
<dbReference type="InterPro" id="IPR050079">
    <property type="entry name" value="DEAD_box_RNA_helicase"/>
</dbReference>
<keyword evidence="12" id="KW-1185">Reference proteome</keyword>
<feature type="domain" description="Helicase ATP-binding" evidence="8">
    <location>
        <begin position="32"/>
        <end position="203"/>
    </location>
</feature>
<dbReference type="InterPro" id="IPR014001">
    <property type="entry name" value="Helicase_ATP-bd"/>
</dbReference>
<dbReference type="CDD" id="cd00268">
    <property type="entry name" value="DEADc"/>
    <property type="match status" value="1"/>
</dbReference>
<dbReference type="SMART" id="SM00490">
    <property type="entry name" value="HELICc"/>
    <property type="match status" value="1"/>
</dbReference>
<dbReference type="SUPFAM" id="SSF52540">
    <property type="entry name" value="P-loop containing nucleoside triphosphate hydrolases"/>
    <property type="match status" value="1"/>
</dbReference>
<dbReference type="PROSITE" id="PS51194">
    <property type="entry name" value="HELICASE_CTER"/>
    <property type="match status" value="1"/>
</dbReference>
<dbReference type="InterPro" id="IPR014014">
    <property type="entry name" value="RNA_helicase_DEAD_Q_motif"/>
</dbReference>
<evidence type="ECO:0000259" key="10">
    <source>
        <dbReference type="PROSITE" id="PS51195"/>
    </source>
</evidence>
<dbReference type="CDD" id="cd18787">
    <property type="entry name" value="SF2_C_DEAD"/>
    <property type="match status" value="1"/>
</dbReference>
<feature type="compositionally biased region" description="Basic and acidic residues" evidence="7">
    <location>
        <begin position="383"/>
        <end position="401"/>
    </location>
</feature>
<organism evidence="11 12">
    <name type="scientific">Winogradskyella maritima</name>
    <dbReference type="NCBI Taxonomy" id="1517766"/>
    <lineage>
        <taxon>Bacteria</taxon>
        <taxon>Pseudomonadati</taxon>
        <taxon>Bacteroidota</taxon>
        <taxon>Flavobacteriia</taxon>
        <taxon>Flavobacteriales</taxon>
        <taxon>Flavobacteriaceae</taxon>
        <taxon>Winogradskyella</taxon>
    </lineage>
</organism>
<evidence type="ECO:0000256" key="5">
    <source>
        <dbReference type="ARBA" id="ARBA00038437"/>
    </source>
</evidence>
<dbReference type="InterPro" id="IPR027417">
    <property type="entry name" value="P-loop_NTPase"/>
</dbReference>
<evidence type="ECO:0000256" key="3">
    <source>
        <dbReference type="ARBA" id="ARBA00022806"/>
    </source>
</evidence>
<feature type="short sequence motif" description="Q motif" evidence="6">
    <location>
        <begin position="1"/>
        <end position="29"/>
    </location>
</feature>
<dbReference type="RefSeq" id="WP_386099826.1">
    <property type="nucleotide sequence ID" value="NZ_JBHSAT010000004.1"/>
</dbReference>